<keyword evidence="5" id="KW-1133">Transmembrane helix</keyword>
<dbReference type="GO" id="GO:0016567">
    <property type="term" value="P:protein ubiquitination"/>
    <property type="evidence" value="ECO:0007669"/>
    <property type="project" value="TreeGrafter"/>
</dbReference>
<dbReference type="InterPro" id="IPR001841">
    <property type="entry name" value="Znf_RING"/>
</dbReference>
<protein>
    <recommendedName>
        <fullName evidence="6">RING-type domain-containing protein</fullName>
    </recommendedName>
</protein>
<feature type="transmembrane region" description="Helical" evidence="5">
    <location>
        <begin position="6"/>
        <end position="26"/>
    </location>
</feature>
<gene>
    <name evidence="7" type="ORF">KFK09_009863</name>
</gene>
<evidence type="ECO:0000256" key="5">
    <source>
        <dbReference type="SAM" id="Phobius"/>
    </source>
</evidence>
<dbReference type="PROSITE" id="PS50089">
    <property type="entry name" value="ZF_RING_2"/>
    <property type="match status" value="1"/>
</dbReference>
<proteinExistence type="predicted"/>
<keyword evidence="3" id="KW-0862">Zinc</keyword>
<keyword evidence="5" id="KW-0812">Transmembrane</keyword>
<dbReference type="GO" id="GO:0061630">
    <property type="term" value="F:ubiquitin protein ligase activity"/>
    <property type="evidence" value="ECO:0007669"/>
    <property type="project" value="TreeGrafter"/>
</dbReference>
<keyword evidence="8" id="KW-1185">Reference proteome</keyword>
<dbReference type="SUPFAM" id="SSF57850">
    <property type="entry name" value="RING/U-box"/>
    <property type="match status" value="1"/>
</dbReference>
<dbReference type="SMART" id="SM00184">
    <property type="entry name" value="RING"/>
    <property type="match status" value="1"/>
</dbReference>
<evidence type="ECO:0000256" key="4">
    <source>
        <dbReference type="PROSITE-ProRule" id="PRU00175"/>
    </source>
</evidence>
<dbReference type="Pfam" id="PF13639">
    <property type="entry name" value="zf-RING_2"/>
    <property type="match status" value="1"/>
</dbReference>
<evidence type="ECO:0000256" key="1">
    <source>
        <dbReference type="ARBA" id="ARBA00022723"/>
    </source>
</evidence>
<dbReference type="GO" id="GO:0008270">
    <property type="term" value="F:zinc ion binding"/>
    <property type="evidence" value="ECO:0007669"/>
    <property type="project" value="UniProtKB-KW"/>
</dbReference>
<dbReference type="PANTHER" id="PTHR45969:SF81">
    <property type="entry name" value="OS08G0157400 PROTEIN"/>
    <property type="match status" value="1"/>
</dbReference>
<organism evidence="7 8">
    <name type="scientific">Dendrobium nobile</name>
    <name type="common">Orchid</name>
    <dbReference type="NCBI Taxonomy" id="94219"/>
    <lineage>
        <taxon>Eukaryota</taxon>
        <taxon>Viridiplantae</taxon>
        <taxon>Streptophyta</taxon>
        <taxon>Embryophyta</taxon>
        <taxon>Tracheophyta</taxon>
        <taxon>Spermatophyta</taxon>
        <taxon>Magnoliopsida</taxon>
        <taxon>Liliopsida</taxon>
        <taxon>Asparagales</taxon>
        <taxon>Orchidaceae</taxon>
        <taxon>Epidendroideae</taxon>
        <taxon>Malaxideae</taxon>
        <taxon>Dendrobiinae</taxon>
        <taxon>Dendrobium</taxon>
    </lineage>
</organism>
<evidence type="ECO:0000256" key="3">
    <source>
        <dbReference type="ARBA" id="ARBA00022833"/>
    </source>
</evidence>
<dbReference type="EMBL" id="JAGYWB010000008">
    <property type="protein sequence ID" value="KAI0513832.1"/>
    <property type="molecule type" value="Genomic_DNA"/>
</dbReference>
<dbReference type="SMR" id="A0A8T3BKJ0"/>
<evidence type="ECO:0000313" key="7">
    <source>
        <dbReference type="EMBL" id="KAI0513832.1"/>
    </source>
</evidence>
<accession>A0A8T3BKJ0</accession>
<keyword evidence="1" id="KW-0479">Metal-binding</keyword>
<dbReference type="InterPro" id="IPR013083">
    <property type="entry name" value="Znf_RING/FYVE/PHD"/>
</dbReference>
<evidence type="ECO:0000256" key="2">
    <source>
        <dbReference type="ARBA" id="ARBA00022771"/>
    </source>
</evidence>
<keyword evidence="5" id="KW-0472">Membrane</keyword>
<dbReference type="AlphaFoldDB" id="A0A8T3BKJ0"/>
<sequence length="158" mass="17975">MIPKPVITFLYLLDLIQYTFSFLLYLTSLNPSFVTEQTPWESEELLFLSLDISMDSTAESLKEKLPVIEYKSFVKKKGKNLMTECAICLQFMEAKDHVHELGNCCHAFHVDCMDRWLDLGRFSCPLCRTAVVPAEARRSGPLSVLKVLLVGDSYCNSP</sequence>
<evidence type="ECO:0000259" key="6">
    <source>
        <dbReference type="PROSITE" id="PS50089"/>
    </source>
</evidence>
<name>A0A8T3BKJ0_DENNO</name>
<reference evidence="7" key="1">
    <citation type="journal article" date="2022" name="Front. Genet.">
        <title>Chromosome-Scale Assembly of the Dendrobium nobile Genome Provides Insights Into the Molecular Mechanism of the Biosynthesis of the Medicinal Active Ingredient of Dendrobium.</title>
        <authorList>
            <person name="Xu Q."/>
            <person name="Niu S.-C."/>
            <person name="Li K.-L."/>
            <person name="Zheng P.-J."/>
            <person name="Zhang X.-J."/>
            <person name="Jia Y."/>
            <person name="Liu Y."/>
            <person name="Niu Y.-X."/>
            <person name="Yu L.-H."/>
            <person name="Chen D.-F."/>
            <person name="Zhang G.-Q."/>
        </authorList>
    </citation>
    <scope>NUCLEOTIDE SEQUENCE</scope>
    <source>
        <tissue evidence="7">Leaf</tissue>
    </source>
</reference>
<dbReference type="Proteomes" id="UP000829196">
    <property type="component" value="Unassembled WGS sequence"/>
</dbReference>
<keyword evidence="2 4" id="KW-0863">Zinc-finger</keyword>
<dbReference type="OrthoDB" id="8062037at2759"/>
<dbReference type="PANTHER" id="PTHR45969">
    <property type="entry name" value="RING ZINC FINGER PROTEIN-RELATED"/>
    <property type="match status" value="1"/>
</dbReference>
<evidence type="ECO:0000313" key="8">
    <source>
        <dbReference type="Proteomes" id="UP000829196"/>
    </source>
</evidence>
<dbReference type="Gene3D" id="3.30.40.10">
    <property type="entry name" value="Zinc/RING finger domain, C3HC4 (zinc finger)"/>
    <property type="match status" value="1"/>
</dbReference>
<comment type="caution">
    <text evidence="7">The sequence shown here is derived from an EMBL/GenBank/DDBJ whole genome shotgun (WGS) entry which is preliminary data.</text>
</comment>
<feature type="domain" description="RING-type" evidence="6">
    <location>
        <begin position="85"/>
        <end position="128"/>
    </location>
</feature>